<evidence type="ECO:0000256" key="6">
    <source>
        <dbReference type="ARBA" id="ARBA00023163"/>
    </source>
</evidence>
<dbReference type="InterPro" id="IPR014801">
    <property type="entry name" value="Mediator_Med5_fun"/>
</dbReference>
<evidence type="ECO:0000313" key="11">
    <source>
        <dbReference type="Proteomes" id="UP000019373"/>
    </source>
</evidence>
<evidence type="ECO:0000256" key="4">
    <source>
        <dbReference type="ARBA" id="ARBA00023015"/>
    </source>
</evidence>
<keyword evidence="6 9" id="KW-0804">Transcription</keyword>
<dbReference type="HOGENOM" id="CLU_004096_0_0_1"/>
<dbReference type="OMA" id="LYVYINA"/>
<organism evidence="10 11">
    <name type="scientific">Endocarpon pusillum (strain Z07020 / HMAS-L-300199)</name>
    <name type="common">Lichen-forming fungus</name>
    <dbReference type="NCBI Taxonomy" id="1263415"/>
    <lineage>
        <taxon>Eukaryota</taxon>
        <taxon>Fungi</taxon>
        <taxon>Dikarya</taxon>
        <taxon>Ascomycota</taxon>
        <taxon>Pezizomycotina</taxon>
        <taxon>Eurotiomycetes</taxon>
        <taxon>Chaetothyriomycetidae</taxon>
        <taxon>Verrucariales</taxon>
        <taxon>Verrucariaceae</taxon>
        <taxon>Endocarpon</taxon>
    </lineage>
</organism>
<accession>U1HZ19</accession>
<proteinExistence type="inferred from homology"/>
<dbReference type="RefSeq" id="XP_007786591.1">
    <property type="nucleotide sequence ID" value="XM_007788401.1"/>
</dbReference>
<evidence type="ECO:0000313" key="10">
    <source>
        <dbReference type="EMBL" id="ERF76125.1"/>
    </source>
</evidence>
<dbReference type="PANTHER" id="PTHR35784:SF1">
    <property type="entry name" value="MEDIATOR OF RNA POLYMERASE II TRANSCRIPTION SUBUNIT 5"/>
    <property type="match status" value="1"/>
</dbReference>
<comment type="similarity">
    <text evidence="2 9">Belongs to the Mediator complex subunit 5 family.</text>
</comment>
<dbReference type="PANTHER" id="PTHR35784">
    <property type="entry name" value="MEDIATOR OF RNA POLYMERASE II TRANSCRIPTION SUBUNIT 5"/>
    <property type="match status" value="1"/>
</dbReference>
<evidence type="ECO:0000256" key="1">
    <source>
        <dbReference type="ARBA" id="ARBA00004123"/>
    </source>
</evidence>
<evidence type="ECO:0000256" key="2">
    <source>
        <dbReference type="ARBA" id="ARBA00008782"/>
    </source>
</evidence>
<evidence type="ECO:0000256" key="5">
    <source>
        <dbReference type="ARBA" id="ARBA00023159"/>
    </source>
</evidence>
<dbReference type="EMBL" id="KE720780">
    <property type="protein sequence ID" value="ERF76125.1"/>
    <property type="molecule type" value="Genomic_DNA"/>
</dbReference>
<evidence type="ECO:0000256" key="9">
    <source>
        <dbReference type="RuleBase" id="RU364142"/>
    </source>
</evidence>
<reference evidence="11" key="1">
    <citation type="journal article" date="2014" name="BMC Genomics">
        <title>Genome characteristics reveal the impact of lichenization on lichen-forming fungus Endocarpon pusillum Hedwig (Verrucariales, Ascomycota).</title>
        <authorList>
            <person name="Wang Y.-Y."/>
            <person name="Liu B."/>
            <person name="Zhang X.-Y."/>
            <person name="Zhou Q.-M."/>
            <person name="Zhang T."/>
            <person name="Li H."/>
            <person name="Yu Y.-F."/>
            <person name="Zhang X.-L."/>
            <person name="Hao X.-Y."/>
            <person name="Wang M."/>
            <person name="Wang L."/>
            <person name="Wei J.-C."/>
        </authorList>
    </citation>
    <scope>NUCLEOTIDE SEQUENCE [LARGE SCALE GENOMIC DNA]</scope>
    <source>
        <strain evidence="11">Z07020 / HMAS-L-300199</strain>
    </source>
</reference>
<dbReference type="AlphaFoldDB" id="U1HZ19"/>
<sequence length="981" mass="108192">MSRSKWEQFIRRCLLHRTHGDEFRELAEFMNEKYQISGRLLIQIIVNCRQAFSISSDPLIPQYIRAGITCGLSKTSDVLYVLIQNWNSVSPEQGLSAESKQPGCLSSPDAIIINDLALIVASNATSHNSSEIRRSLSFTSRWLLALIEWISGDGENRSYLAILTLLEALGILFASIASTEQGILLLGSQDDPDLRQLVVEALDTVLPLLTSISIQLHSRLDMIQKHFHLFRTGFPKEVTQPMQNVQQTPETLQFEANTVDDSNVHARASLYIYLNGALCGRPMLDDSSLISYLNVRFAGDHVSMFIDIIVAAFDVLSNGQARSEGEQAINLYRSFLANRLPPILCLISTSSLEPVPVSLCISQALGRIDLGAFPLSAYDMGGRSSFAGVRQEFLFACALHRLIPEAGVEDLLGEKPMQSLPSHGLYEKDQLVQQISANAQRAEQLIKEIELMEGNAGAIVAAIIELMHSHCRNRETVPLKDLCNLIVRKPPVIDVMTLFRSPGHILSPLCSLLDNWNWDELHGESQPVYEEFGAILLLVLTATSRYELTCSEIGATSSSSFIRQLFQLEANEQSLDDLDEPKRKHLGNWIAALFVADSLSDELTSSCSPHDFYKLVPTLLHQSLEACASGKLNIETLKSGFDYLLEPFLLPSLVVSLQWLASHLWQTTSGTKVTLPLISSLIKPPSSSEAREIHKTVLSMVADPLHLQLQAIADNNPQKRVALAIAEALNPYLTHKWRVNWKSEDLQPLTASPGGLLISICRMFHQLLDWSTSLEVNASPPKFTFKHVSAALHLHGAPKVLLVYLKETKSLVGTEKLEAGLDMLTSIICAPFADTYASTHCLSFRDALKIQHANLVKTLKAGDTLFAELVVRLHRKVEAFSATAPQQEMAIDPTNAISQEISNIDLQNINLEAAAENAEIDVGALGVQPTSDDIDQILEGAAGMENFGTNTMGSGTDDVFGLEGGDMQMMNFDDMDLEGMF</sequence>
<evidence type="ECO:0000256" key="7">
    <source>
        <dbReference type="ARBA" id="ARBA00023242"/>
    </source>
</evidence>
<dbReference type="OrthoDB" id="5322661at2759"/>
<dbReference type="GO" id="GO:0003712">
    <property type="term" value="F:transcription coregulator activity"/>
    <property type="evidence" value="ECO:0007669"/>
    <property type="project" value="InterPro"/>
</dbReference>
<comment type="subcellular location">
    <subcellularLocation>
        <location evidence="1 9">Nucleus</location>
    </subcellularLocation>
</comment>
<dbReference type="GeneID" id="19236515"/>
<keyword evidence="5 9" id="KW-0010">Activator</keyword>
<keyword evidence="7 9" id="KW-0539">Nucleus</keyword>
<dbReference type="eggNOG" id="ENOG502R1HB">
    <property type="taxonomic scope" value="Eukaryota"/>
</dbReference>
<keyword evidence="4 9" id="KW-0805">Transcription regulation</keyword>
<evidence type="ECO:0000256" key="3">
    <source>
        <dbReference type="ARBA" id="ARBA00020628"/>
    </source>
</evidence>
<dbReference type="Pfam" id="PF08689">
    <property type="entry name" value="Med5"/>
    <property type="match status" value="1"/>
</dbReference>
<dbReference type="Proteomes" id="UP000019373">
    <property type="component" value="Unassembled WGS sequence"/>
</dbReference>
<gene>
    <name evidence="9" type="primary">MED5</name>
    <name evidence="10" type="ORF">EPUS_01458</name>
</gene>
<keyword evidence="11" id="KW-1185">Reference proteome</keyword>
<dbReference type="GO" id="GO:0006357">
    <property type="term" value="P:regulation of transcription by RNA polymerase II"/>
    <property type="evidence" value="ECO:0007669"/>
    <property type="project" value="InterPro"/>
</dbReference>
<protein>
    <recommendedName>
        <fullName evidence="3 9">Mediator of RNA polymerase II transcription subunit 5</fullName>
    </recommendedName>
    <alternativeName>
        <fullName evidence="8 9">Mediator complex subunit 5</fullName>
    </alternativeName>
</protein>
<evidence type="ECO:0000256" key="8">
    <source>
        <dbReference type="ARBA" id="ARBA00031256"/>
    </source>
</evidence>
<name>U1HZ19_ENDPU</name>
<comment type="function">
    <text evidence="9">Component of the Mediator complex, a coactivator involved in the regulated transcription of nearly all RNA polymerase II-dependent genes. Mediator functions as a bridge to convey information from gene-specific regulatory proteins to the basal RNA polymerase II transcription machinery. Mediator is recruited to promoters by direct interactions with regulatory proteins and serves as a scaffold for the assembly of a functional preinitiation complex with RNA polymerase II and the general transcription factors.</text>
</comment>
<comment type="subunit">
    <text evidence="9">Component of the Mediator complex.</text>
</comment>
<dbReference type="GO" id="GO:0016592">
    <property type="term" value="C:mediator complex"/>
    <property type="evidence" value="ECO:0007669"/>
    <property type="project" value="InterPro"/>
</dbReference>